<evidence type="ECO:0000313" key="1">
    <source>
        <dbReference type="EMBL" id="GGO49310.1"/>
    </source>
</evidence>
<sequence length="248" mass="28151">MYTESVLLESQAARSGMSHRIEVLDKVKALALSADGVHATTRDVAEYFEVGEQAVHNLLRRHREELERNGLRVLQGPELQEYLTLKLSVTSEAAKSYPQRRPHLAVYTRRTVLNVAMLLRDSDVARRVRAYLLDVEGRRRTGPGVVASPAEPAPGDASLERRVTNLECAVSDVGSVLRELGPVIARISSRLERVDHRLLQMERRQVNTERVVSAMSRRLADMGEDMRAMRVDVNRLARDCARRHRRDR</sequence>
<organism evidence="1 2">
    <name type="scientific">Streptomyces daqingensis</name>
    <dbReference type="NCBI Taxonomy" id="1472640"/>
    <lineage>
        <taxon>Bacteria</taxon>
        <taxon>Bacillati</taxon>
        <taxon>Actinomycetota</taxon>
        <taxon>Actinomycetes</taxon>
        <taxon>Kitasatosporales</taxon>
        <taxon>Streptomycetaceae</taxon>
        <taxon>Streptomyces</taxon>
    </lineage>
</organism>
<dbReference type="RefSeq" id="WP_189037286.1">
    <property type="nucleotide sequence ID" value="NZ_BMMP01000007.1"/>
</dbReference>
<proteinExistence type="predicted"/>
<dbReference type="Proteomes" id="UP000631535">
    <property type="component" value="Unassembled WGS sequence"/>
</dbReference>
<accession>A0ABQ2MAL3</accession>
<keyword evidence="2" id="KW-1185">Reference proteome</keyword>
<gene>
    <name evidence="1" type="ORF">GCM10012287_26350</name>
</gene>
<evidence type="ECO:0000313" key="2">
    <source>
        <dbReference type="Proteomes" id="UP000631535"/>
    </source>
</evidence>
<protein>
    <submittedName>
        <fullName evidence="1">Uncharacterized protein</fullName>
    </submittedName>
</protein>
<dbReference type="EMBL" id="BMMP01000007">
    <property type="protein sequence ID" value="GGO49310.1"/>
    <property type="molecule type" value="Genomic_DNA"/>
</dbReference>
<name>A0ABQ2MAL3_9ACTN</name>
<reference evidence="2" key="1">
    <citation type="journal article" date="2019" name="Int. J. Syst. Evol. Microbiol.">
        <title>The Global Catalogue of Microorganisms (GCM) 10K type strain sequencing project: providing services to taxonomists for standard genome sequencing and annotation.</title>
        <authorList>
            <consortium name="The Broad Institute Genomics Platform"/>
            <consortium name="The Broad Institute Genome Sequencing Center for Infectious Disease"/>
            <person name="Wu L."/>
            <person name="Ma J."/>
        </authorList>
    </citation>
    <scope>NUCLEOTIDE SEQUENCE [LARGE SCALE GENOMIC DNA]</scope>
    <source>
        <strain evidence="2">CGMCC 4.7178</strain>
    </source>
</reference>
<comment type="caution">
    <text evidence="1">The sequence shown here is derived from an EMBL/GenBank/DDBJ whole genome shotgun (WGS) entry which is preliminary data.</text>
</comment>